<sequence>MGGTVQIKCPNCGIYNTNADHCSNCGTLLSYKKRRELAHEAQEKKRTEREETRKQTSPSWIESGKKSENPLVRVGAHISSSIVIIVMAIGAFFAWLFTFLAA</sequence>
<evidence type="ECO:0000313" key="4">
    <source>
        <dbReference type="Proteomes" id="UP000016160"/>
    </source>
</evidence>
<dbReference type="RefSeq" id="WP_038526168.1">
    <property type="nucleotide sequence ID" value="NZ_HG315671.1"/>
</dbReference>
<accession>T2KHE9</accession>
<feature type="compositionally biased region" description="Basic and acidic residues" evidence="1">
    <location>
        <begin position="39"/>
        <end position="54"/>
    </location>
</feature>
<gene>
    <name evidence="3" type="ORF">BN863_1190</name>
</gene>
<dbReference type="OrthoDB" id="1144727at2"/>
<dbReference type="eggNOG" id="ENOG5032TAX">
    <property type="taxonomic scope" value="Bacteria"/>
</dbReference>
<dbReference type="InterPro" id="IPR029038">
    <property type="entry name" value="MetRS_Zn"/>
</dbReference>
<dbReference type="AlphaFoldDB" id="T2KHE9"/>
<evidence type="ECO:0000313" key="3">
    <source>
        <dbReference type="EMBL" id="CDF77831.1"/>
    </source>
</evidence>
<keyword evidence="2" id="KW-1133">Transmembrane helix</keyword>
<keyword evidence="2" id="KW-0812">Transmembrane</keyword>
<keyword evidence="4" id="KW-1185">Reference proteome</keyword>
<evidence type="ECO:0008006" key="5">
    <source>
        <dbReference type="Google" id="ProtNLM"/>
    </source>
</evidence>
<feature type="transmembrane region" description="Helical" evidence="2">
    <location>
        <begin position="74"/>
        <end position="97"/>
    </location>
</feature>
<dbReference type="STRING" id="1347342.BN863_1190"/>
<dbReference type="HOGENOM" id="CLU_179276_0_0_10"/>
<proteinExistence type="predicted"/>
<keyword evidence="2" id="KW-0472">Membrane</keyword>
<reference evidence="3 4" key="1">
    <citation type="journal article" date="2013" name="Appl. Environ. Microbiol.">
        <title>The genome of the alga-associated marine flavobacterium Formosa agariphila KMM 3901T reveals a broad potential for degradation of algal polysaccharides.</title>
        <authorList>
            <person name="Mann A.J."/>
            <person name="Hahnke R.L."/>
            <person name="Huang S."/>
            <person name="Werner J."/>
            <person name="Xing P."/>
            <person name="Barbeyron T."/>
            <person name="Huettel B."/>
            <person name="Stueber K."/>
            <person name="Reinhardt R."/>
            <person name="Harder J."/>
            <person name="Gloeckner F.O."/>
            <person name="Amann R.I."/>
            <person name="Teeling H."/>
        </authorList>
    </citation>
    <scope>NUCLEOTIDE SEQUENCE [LARGE SCALE GENOMIC DNA]</scope>
    <source>
        <strain evidence="4">DSM 15362 / KCTC 12365 / LMG 23005 / KMM 3901</strain>
    </source>
</reference>
<dbReference type="PATRIC" id="fig|1347342.6.peg.120"/>
<feature type="region of interest" description="Disordered" evidence="1">
    <location>
        <begin position="39"/>
        <end position="65"/>
    </location>
</feature>
<evidence type="ECO:0000256" key="1">
    <source>
        <dbReference type="SAM" id="MobiDB-lite"/>
    </source>
</evidence>
<evidence type="ECO:0000256" key="2">
    <source>
        <dbReference type="SAM" id="Phobius"/>
    </source>
</evidence>
<organism evidence="3 4">
    <name type="scientific">Formosa agariphila (strain DSM 15362 / KCTC 12365 / LMG 23005 / KMM 3901 / M-2Alg 35-1)</name>
    <dbReference type="NCBI Taxonomy" id="1347342"/>
    <lineage>
        <taxon>Bacteria</taxon>
        <taxon>Pseudomonadati</taxon>
        <taxon>Bacteroidota</taxon>
        <taxon>Flavobacteriia</taxon>
        <taxon>Flavobacteriales</taxon>
        <taxon>Flavobacteriaceae</taxon>
        <taxon>Formosa</taxon>
    </lineage>
</organism>
<name>T2KHE9_FORAG</name>
<dbReference type="SUPFAM" id="SSF57770">
    <property type="entry name" value="Methionyl-tRNA synthetase (MetRS), Zn-domain"/>
    <property type="match status" value="1"/>
</dbReference>
<protein>
    <recommendedName>
        <fullName evidence="5">Zinc-ribbon domain-containing protein</fullName>
    </recommendedName>
</protein>
<dbReference type="EMBL" id="HG315671">
    <property type="protein sequence ID" value="CDF77831.1"/>
    <property type="molecule type" value="Genomic_DNA"/>
</dbReference>
<dbReference type="Proteomes" id="UP000016160">
    <property type="component" value="Chromosome"/>
</dbReference>